<feature type="region of interest" description="Disordered" evidence="1">
    <location>
        <begin position="55"/>
        <end position="78"/>
    </location>
</feature>
<keyword evidence="2" id="KW-1133">Transmembrane helix</keyword>
<evidence type="ECO:0000313" key="3">
    <source>
        <dbReference type="EMBL" id="GLB40443.1"/>
    </source>
</evidence>
<dbReference type="PANTHER" id="PTHR38488">
    <property type="entry name" value="OXIDOREDUCTASE 9.5 KDA SUBUNIT, PUTATIVE (AFU_ORTHOLOGUE AFUA_5G08980)-RELATED"/>
    <property type="match status" value="1"/>
</dbReference>
<sequence>MASFAGPFRQTYRYLQRQAHENTVIFYSCVIGAIGPVMVVTIPPIRERFFGYRPAEPVPTSYPLPQRPRRPVQGYDDE</sequence>
<evidence type="ECO:0000256" key="1">
    <source>
        <dbReference type="SAM" id="MobiDB-lite"/>
    </source>
</evidence>
<keyword evidence="4" id="KW-1185">Reference proteome</keyword>
<feature type="transmembrane region" description="Helical" evidence="2">
    <location>
        <begin position="24"/>
        <end position="45"/>
    </location>
</feature>
<name>A0A9P3PRV8_LYOSH</name>
<dbReference type="AlphaFoldDB" id="A0A9P3PRV8"/>
<keyword evidence="2" id="KW-0812">Transmembrane</keyword>
<evidence type="ECO:0000256" key="2">
    <source>
        <dbReference type="SAM" id="Phobius"/>
    </source>
</evidence>
<dbReference type="PANTHER" id="PTHR38488:SF1">
    <property type="entry name" value="OXIDOREDUCTASE 9.5 KDA SUBUNIT, PUTATIVE (AFU_ORTHOLOGUE AFUA_5G08980)-RELATED"/>
    <property type="match status" value="1"/>
</dbReference>
<dbReference type="InterPro" id="IPR039961">
    <property type="entry name" value="Nuo9.5"/>
</dbReference>
<reference evidence="3" key="1">
    <citation type="submission" date="2022-07" db="EMBL/GenBank/DDBJ databases">
        <title>The genome of Lyophyllum shimeji provides insight into the initial evolution of ectomycorrhizal fungal genome.</title>
        <authorList>
            <person name="Kobayashi Y."/>
            <person name="Shibata T."/>
            <person name="Hirakawa H."/>
            <person name="Shigenobu S."/>
            <person name="Nishiyama T."/>
            <person name="Yamada A."/>
            <person name="Hasebe M."/>
            <person name="Kawaguchi M."/>
        </authorList>
    </citation>
    <scope>NUCLEOTIDE SEQUENCE</scope>
    <source>
        <strain evidence="3">AT787</strain>
    </source>
</reference>
<accession>A0A9P3PRV8</accession>
<evidence type="ECO:0000313" key="4">
    <source>
        <dbReference type="Proteomes" id="UP001063166"/>
    </source>
</evidence>
<protein>
    <submittedName>
        <fullName evidence="3">NADH-ubiquinone oxidoreductase 9.5 kDa subunit</fullName>
    </submittedName>
</protein>
<feature type="compositionally biased region" description="Pro residues" evidence="1">
    <location>
        <begin position="56"/>
        <end position="66"/>
    </location>
</feature>
<gene>
    <name evidence="3" type="primary">N19M</name>
    <name evidence="3" type="ORF">LshimejAT787_0803140</name>
</gene>
<comment type="caution">
    <text evidence="3">The sequence shown here is derived from an EMBL/GenBank/DDBJ whole genome shotgun (WGS) entry which is preliminary data.</text>
</comment>
<dbReference type="OrthoDB" id="2093409at2759"/>
<organism evidence="3 4">
    <name type="scientific">Lyophyllum shimeji</name>
    <name type="common">Hon-shimeji</name>
    <name type="synonym">Tricholoma shimeji</name>
    <dbReference type="NCBI Taxonomy" id="47721"/>
    <lineage>
        <taxon>Eukaryota</taxon>
        <taxon>Fungi</taxon>
        <taxon>Dikarya</taxon>
        <taxon>Basidiomycota</taxon>
        <taxon>Agaricomycotina</taxon>
        <taxon>Agaricomycetes</taxon>
        <taxon>Agaricomycetidae</taxon>
        <taxon>Agaricales</taxon>
        <taxon>Tricholomatineae</taxon>
        <taxon>Lyophyllaceae</taxon>
        <taxon>Lyophyllum</taxon>
    </lineage>
</organism>
<dbReference type="CDD" id="cd22903">
    <property type="entry name" value="NI9M"/>
    <property type="match status" value="1"/>
</dbReference>
<keyword evidence="2" id="KW-0472">Membrane</keyword>
<proteinExistence type="predicted"/>
<dbReference type="EMBL" id="BRPK01000008">
    <property type="protein sequence ID" value="GLB40443.1"/>
    <property type="molecule type" value="Genomic_DNA"/>
</dbReference>
<dbReference type="Proteomes" id="UP001063166">
    <property type="component" value="Unassembled WGS sequence"/>
</dbReference>